<dbReference type="InterPro" id="IPR027417">
    <property type="entry name" value="P-loop_NTPase"/>
</dbReference>
<dbReference type="GO" id="GO:0016887">
    <property type="term" value="F:ATP hydrolysis activity"/>
    <property type="evidence" value="ECO:0007669"/>
    <property type="project" value="InterPro"/>
</dbReference>
<name>A0A523BDD0_9CREN</name>
<evidence type="ECO:0000313" key="3">
    <source>
        <dbReference type="EMBL" id="TDA38948.1"/>
    </source>
</evidence>
<dbReference type="AlphaFoldDB" id="A0A523BDD0"/>
<dbReference type="InterPro" id="IPR038729">
    <property type="entry name" value="Rad50/SbcC_AAA"/>
</dbReference>
<evidence type="ECO:0000256" key="1">
    <source>
        <dbReference type="ARBA" id="ARBA00023054"/>
    </source>
</evidence>
<comment type="caution">
    <text evidence="3">The sequence shown here is derived from an EMBL/GenBank/DDBJ whole genome shotgun (WGS) entry which is preliminary data.</text>
</comment>
<proteinExistence type="predicted"/>
<dbReference type="PANTHER" id="PTHR45916">
    <property type="entry name" value="STRUCTURAL MAINTENANCE OF CHROMOSOMES PROTEIN 5"/>
    <property type="match status" value="1"/>
</dbReference>
<dbReference type="SUPFAM" id="SSF52540">
    <property type="entry name" value="P-loop containing nucleoside triphosphate hydrolases"/>
    <property type="match status" value="1"/>
</dbReference>
<dbReference type="GO" id="GO:0003697">
    <property type="term" value="F:single-stranded DNA binding"/>
    <property type="evidence" value="ECO:0007669"/>
    <property type="project" value="TreeGrafter"/>
</dbReference>
<gene>
    <name evidence="3" type="ORF">DSO08_03435</name>
</gene>
<dbReference type="GO" id="GO:0030915">
    <property type="term" value="C:Smc5-Smc6 complex"/>
    <property type="evidence" value="ECO:0007669"/>
    <property type="project" value="TreeGrafter"/>
</dbReference>
<dbReference type="Gene3D" id="3.40.50.300">
    <property type="entry name" value="P-loop containing nucleotide triphosphate hydrolases"/>
    <property type="match status" value="1"/>
</dbReference>
<sequence>MSSLTILEVVLENFMSYEYARVPLSRGLNLICGPNGAGKSSILIAISVATGQSYTERSRKLADLIRRGKDTARVTLVLDNRAENGKRPSPLHKQRHHISLKVSEEGWDLLVRDKRQAGK</sequence>
<accession>A0A523BDD0</accession>
<reference evidence="3 4" key="1">
    <citation type="journal article" date="2019" name="Nat. Microbiol.">
        <title>Expanding anaerobic alkane metabolism in the domain of Archaea.</title>
        <authorList>
            <person name="Wang Y."/>
            <person name="Wegener G."/>
            <person name="Hou J."/>
            <person name="Wang F."/>
            <person name="Xiao X."/>
        </authorList>
    </citation>
    <scope>NUCLEOTIDE SEQUENCE [LARGE SCALE GENOMIC DNA]</scope>
    <source>
        <strain evidence="3">WYZ-LMO10</strain>
    </source>
</reference>
<keyword evidence="1" id="KW-0175">Coiled coil</keyword>
<protein>
    <recommendedName>
        <fullName evidence="2">Rad50/SbcC-type AAA domain-containing protein</fullName>
    </recommendedName>
</protein>
<dbReference type="EMBL" id="QNVH01000026">
    <property type="protein sequence ID" value="TDA38948.1"/>
    <property type="molecule type" value="Genomic_DNA"/>
</dbReference>
<feature type="domain" description="Rad50/SbcC-type AAA" evidence="2">
    <location>
        <begin position="9"/>
        <end position="80"/>
    </location>
</feature>
<dbReference type="Pfam" id="PF13476">
    <property type="entry name" value="AAA_23"/>
    <property type="match status" value="1"/>
</dbReference>
<dbReference type="GO" id="GO:0000724">
    <property type="term" value="P:double-strand break repair via homologous recombination"/>
    <property type="evidence" value="ECO:0007669"/>
    <property type="project" value="TreeGrafter"/>
</dbReference>
<dbReference type="Proteomes" id="UP000315399">
    <property type="component" value="Unassembled WGS sequence"/>
</dbReference>
<dbReference type="PANTHER" id="PTHR45916:SF1">
    <property type="entry name" value="STRUCTURAL MAINTENANCE OF CHROMOSOMES PROTEIN 5"/>
    <property type="match status" value="1"/>
</dbReference>
<evidence type="ECO:0000313" key="4">
    <source>
        <dbReference type="Proteomes" id="UP000315399"/>
    </source>
</evidence>
<evidence type="ECO:0000259" key="2">
    <source>
        <dbReference type="Pfam" id="PF13476"/>
    </source>
</evidence>
<organism evidence="3 4">
    <name type="scientific">Thermoproteota archaeon</name>
    <dbReference type="NCBI Taxonomy" id="2056631"/>
    <lineage>
        <taxon>Archaea</taxon>
        <taxon>Thermoproteota</taxon>
    </lineage>
</organism>